<evidence type="ECO:0000313" key="2">
    <source>
        <dbReference type="EMBL" id="EDO60201.1"/>
    </source>
</evidence>
<dbReference type="Pfam" id="PF01872">
    <property type="entry name" value="RibD_C"/>
    <property type="match status" value="1"/>
</dbReference>
<keyword evidence="5" id="KW-1185">Reference proteome</keyword>
<evidence type="ECO:0000313" key="3">
    <source>
        <dbReference type="EMBL" id="PEQ25867.1"/>
    </source>
</evidence>
<dbReference type="InterPro" id="IPR002734">
    <property type="entry name" value="RibDG_C"/>
</dbReference>
<accession>A7VWQ4</accession>
<dbReference type="HOGENOM" id="CLU_876343_0_0_9"/>
<sequence length="316" mass="35793">MATSLFKMPFDVDRLKVQRIYASKELEHCTAETMSCDKIRKIYGDLKFLELHEDRPCTYTSLVTSLDGRIAFTDAPQGPLIAKLNKYDPAGADTDWFILNMLRAVSDGVMLGAGTMNAEADYTCHVFDQDMEDMRIEAGKNPVPWNIITSLDATDIPFDHVLFNTPEVPVMISTSKQGVELVKDKIKNNYFVVTASSMEDVTDEMIAGMKDNGDKVLVIGTGDKTPDSKVALYILKRFGIDRLLVETPSYMHYLVSQKMMDELFFNYSCIYVGGQALTIGKFGKEFGSKDHPHTRMLSIHSHSDHFFYFRHKLLYD</sequence>
<evidence type="ECO:0000313" key="4">
    <source>
        <dbReference type="Proteomes" id="UP000003490"/>
    </source>
</evidence>
<feature type="domain" description="Bacterial bifunctional deaminase-reductase C-terminal" evidence="1">
    <location>
        <begin position="62"/>
        <end position="277"/>
    </location>
</feature>
<comment type="caution">
    <text evidence="2">The sequence shown here is derived from an EMBL/GenBank/DDBJ whole genome shotgun (WGS) entry which is preliminary data.</text>
</comment>
<reference evidence="2 4" key="1">
    <citation type="submission" date="2007-08" db="EMBL/GenBank/DDBJ databases">
        <title>Draft genome sequence of Clostridium leptum (DSM 753).</title>
        <authorList>
            <person name="Sudarsanam P."/>
            <person name="Ley R."/>
            <person name="Guruge J."/>
            <person name="Turnbaugh P.J."/>
            <person name="Mahowald M."/>
            <person name="Liep D."/>
            <person name="Gordon J."/>
        </authorList>
    </citation>
    <scope>NUCLEOTIDE SEQUENCE [LARGE SCALE GENOMIC DNA]</scope>
    <source>
        <strain evidence="2 4">DSM 753</strain>
    </source>
</reference>
<dbReference type="Proteomes" id="UP000003490">
    <property type="component" value="Unassembled WGS sequence"/>
</dbReference>
<dbReference type="OrthoDB" id="1886212at2"/>
<reference evidence="2 4" key="2">
    <citation type="submission" date="2007-08" db="EMBL/GenBank/DDBJ databases">
        <authorList>
            <person name="Fulton L."/>
            <person name="Clifton S."/>
            <person name="Fulton B."/>
            <person name="Xu J."/>
            <person name="Minx P."/>
            <person name="Pepin K.H."/>
            <person name="Johnson M."/>
            <person name="Thiruvilangam P."/>
            <person name="Bhonagiri V."/>
            <person name="Nash W.E."/>
            <person name="Wang C."/>
            <person name="Mardis E.R."/>
            <person name="Wilson R.K."/>
        </authorList>
    </citation>
    <scope>NUCLEOTIDE SEQUENCE [LARGE SCALE GENOMIC DNA]</scope>
    <source>
        <strain evidence="2 4">DSM 753</strain>
    </source>
</reference>
<dbReference type="AlphaFoldDB" id="A7VWQ4"/>
<dbReference type="SUPFAM" id="SSF53597">
    <property type="entry name" value="Dihydrofolate reductase-like"/>
    <property type="match status" value="1"/>
</dbReference>
<dbReference type="EMBL" id="NOXF01000001">
    <property type="protein sequence ID" value="PEQ25867.1"/>
    <property type="molecule type" value="Genomic_DNA"/>
</dbReference>
<dbReference type="InterPro" id="IPR024072">
    <property type="entry name" value="DHFR-like_dom_sf"/>
</dbReference>
<evidence type="ECO:0000313" key="5">
    <source>
        <dbReference type="Proteomes" id="UP000220611"/>
    </source>
</evidence>
<dbReference type="GO" id="GO:0008703">
    <property type="term" value="F:5-amino-6-(5-phosphoribosylamino)uracil reductase activity"/>
    <property type="evidence" value="ECO:0007669"/>
    <property type="project" value="InterPro"/>
</dbReference>
<dbReference type="Gene3D" id="3.40.430.10">
    <property type="entry name" value="Dihydrofolate Reductase, subunit A"/>
    <property type="match status" value="1"/>
</dbReference>
<proteinExistence type="predicted"/>
<dbReference type="EMBL" id="ABCB02000020">
    <property type="protein sequence ID" value="EDO60201.1"/>
    <property type="molecule type" value="Genomic_DNA"/>
</dbReference>
<dbReference type="eggNOG" id="COG1985">
    <property type="taxonomic scope" value="Bacteria"/>
</dbReference>
<dbReference type="Proteomes" id="UP000220611">
    <property type="component" value="Unassembled WGS sequence"/>
</dbReference>
<protein>
    <submittedName>
        <fullName evidence="3">Pyrimidine reductase</fullName>
    </submittedName>
</protein>
<name>A7VWQ4_9FIRM</name>
<organism evidence="2 4">
    <name type="scientific">[Clostridium] leptum DSM 753</name>
    <dbReference type="NCBI Taxonomy" id="428125"/>
    <lineage>
        <taxon>Bacteria</taxon>
        <taxon>Bacillati</taxon>
        <taxon>Bacillota</taxon>
        <taxon>Clostridia</taxon>
        <taxon>Eubacteriales</taxon>
        <taxon>Oscillospiraceae</taxon>
        <taxon>Oscillospiraceae incertae sedis</taxon>
    </lineage>
</organism>
<dbReference type="GO" id="GO:0009231">
    <property type="term" value="P:riboflavin biosynthetic process"/>
    <property type="evidence" value="ECO:0007669"/>
    <property type="project" value="InterPro"/>
</dbReference>
<gene>
    <name evidence="3" type="ORF">CH238_02420</name>
    <name evidence="2" type="ORF">CLOLEP_03024</name>
</gene>
<reference evidence="3 5" key="3">
    <citation type="submission" date="2017-07" db="EMBL/GenBank/DDBJ databases">
        <title>Prevalence of linear plasmids in Cutibacterium (Propionibacterium) acnes isolates obtained from prostatic tissue.</title>
        <authorList>
            <person name="Davidsson S."/>
            <person name="Carlsson J."/>
            <person name="Molling P."/>
            <person name="Andren O."/>
            <person name="Andersson S.-O."/>
            <person name="Brzuszkiewicz E."/>
            <person name="Poehlein A."/>
            <person name="Al-Zeer M."/>
            <person name="Brinkmann V."/>
            <person name="Scavenius C."/>
            <person name="Nazipi S."/>
            <person name="Soderquist B."/>
            <person name="Bruggemann H."/>
        </authorList>
    </citation>
    <scope>NUCLEOTIDE SEQUENCE [LARGE SCALE GENOMIC DNA]</scope>
    <source>
        <strain evidence="3 5">DSM 753</strain>
    </source>
</reference>
<evidence type="ECO:0000259" key="1">
    <source>
        <dbReference type="Pfam" id="PF01872"/>
    </source>
</evidence>